<comment type="caution">
    <text evidence="9">The sequence shown here is derived from an EMBL/GenBank/DDBJ whole genome shotgun (WGS) entry which is preliminary data.</text>
</comment>
<accession>A0ABX2W985</accession>
<dbReference type="Gene3D" id="1.10.10.60">
    <property type="entry name" value="Homeodomain-like"/>
    <property type="match status" value="1"/>
</dbReference>
<dbReference type="InterPro" id="IPR001789">
    <property type="entry name" value="Sig_transdc_resp-reg_receiver"/>
</dbReference>
<dbReference type="PANTHER" id="PTHR32071:SF21">
    <property type="entry name" value="TRANSCRIPTIONAL REGULATORY PROTEIN FLGR"/>
    <property type="match status" value="1"/>
</dbReference>
<evidence type="ECO:0000259" key="8">
    <source>
        <dbReference type="PROSITE" id="PS50110"/>
    </source>
</evidence>
<evidence type="ECO:0000259" key="7">
    <source>
        <dbReference type="PROSITE" id="PS50045"/>
    </source>
</evidence>
<dbReference type="PROSITE" id="PS00675">
    <property type="entry name" value="SIGMA54_INTERACT_1"/>
    <property type="match status" value="1"/>
</dbReference>
<feature type="domain" description="Response regulatory" evidence="8">
    <location>
        <begin position="1"/>
        <end position="112"/>
    </location>
</feature>
<dbReference type="Gene3D" id="3.40.50.300">
    <property type="entry name" value="P-loop containing nucleotide triphosphate hydrolases"/>
    <property type="match status" value="1"/>
</dbReference>
<dbReference type="Pfam" id="PF25601">
    <property type="entry name" value="AAA_lid_14"/>
    <property type="match status" value="1"/>
</dbReference>
<dbReference type="InterPro" id="IPR002078">
    <property type="entry name" value="Sigma_54_int"/>
</dbReference>
<dbReference type="InterPro" id="IPR011006">
    <property type="entry name" value="CheY-like_superfamily"/>
</dbReference>
<comment type="caution">
    <text evidence="6">Lacks conserved residue(s) required for the propagation of feature annotation.</text>
</comment>
<dbReference type="SUPFAM" id="SSF52540">
    <property type="entry name" value="P-loop containing nucleoside triphosphate hydrolases"/>
    <property type="match status" value="1"/>
</dbReference>
<dbReference type="InterPro" id="IPR058031">
    <property type="entry name" value="AAA_lid_NorR"/>
</dbReference>
<dbReference type="GO" id="GO:0017111">
    <property type="term" value="F:ribonucleoside triphosphate phosphatase activity"/>
    <property type="evidence" value="ECO:0007669"/>
    <property type="project" value="UniProtKB-EC"/>
</dbReference>
<dbReference type="InterPro" id="IPR027417">
    <property type="entry name" value="P-loop_NTPase"/>
</dbReference>
<evidence type="ECO:0000313" key="10">
    <source>
        <dbReference type="Proteomes" id="UP000078407"/>
    </source>
</evidence>
<dbReference type="Proteomes" id="UP000078407">
    <property type="component" value="Unassembled WGS sequence"/>
</dbReference>
<dbReference type="PROSITE" id="PS50045">
    <property type="entry name" value="SIGMA54_INTERACT_4"/>
    <property type="match status" value="1"/>
</dbReference>
<evidence type="ECO:0000313" key="9">
    <source>
        <dbReference type="EMBL" id="OAT28075.1"/>
    </source>
</evidence>
<keyword evidence="2" id="KW-0067">ATP-binding</keyword>
<dbReference type="EC" id="3.6.1.15" evidence="9"/>
<evidence type="ECO:0000256" key="2">
    <source>
        <dbReference type="ARBA" id="ARBA00022840"/>
    </source>
</evidence>
<dbReference type="SMART" id="SM00382">
    <property type="entry name" value="AAA"/>
    <property type="match status" value="1"/>
</dbReference>
<organism evidence="9 10">
    <name type="scientific">Buttiauxella ferragutiae ATCC 51602</name>
    <dbReference type="NCBI Taxonomy" id="1354252"/>
    <lineage>
        <taxon>Bacteria</taxon>
        <taxon>Pseudomonadati</taxon>
        <taxon>Pseudomonadota</taxon>
        <taxon>Gammaproteobacteria</taxon>
        <taxon>Enterobacterales</taxon>
        <taxon>Enterobacteriaceae</taxon>
        <taxon>Buttiauxella</taxon>
    </lineage>
</organism>
<protein>
    <submittedName>
        <fullName evidence="9">FleQ family flagellar regulatory protein</fullName>
        <ecNumber evidence="9">3.6.1.15</ecNumber>
    </submittedName>
</protein>
<keyword evidence="9" id="KW-0966">Cell projection</keyword>
<dbReference type="SUPFAM" id="SSF46689">
    <property type="entry name" value="Homeodomain-like"/>
    <property type="match status" value="1"/>
</dbReference>
<evidence type="ECO:0000256" key="6">
    <source>
        <dbReference type="PROSITE-ProRule" id="PRU00169"/>
    </source>
</evidence>
<dbReference type="InterPro" id="IPR003593">
    <property type="entry name" value="AAA+_ATPase"/>
</dbReference>
<dbReference type="InterPro" id="IPR009057">
    <property type="entry name" value="Homeodomain-like_sf"/>
</dbReference>
<dbReference type="InterPro" id="IPR025662">
    <property type="entry name" value="Sigma_54_int_dom_ATP-bd_1"/>
</dbReference>
<dbReference type="PROSITE" id="PS50110">
    <property type="entry name" value="RESPONSE_REGULATORY"/>
    <property type="match status" value="1"/>
</dbReference>
<reference evidence="9 10" key="1">
    <citation type="submission" date="2016-04" db="EMBL/GenBank/DDBJ databases">
        <title>ATOL: Assembling a taxonomically balanced genome-scale reconstruction of the evolutionary history of the Enterobacteriaceae.</title>
        <authorList>
            <person name="Plunkett G.III."/>
            <person name="Neeno-Eckwall E.C."/>
            <person name="Glasner J.D."/>
            <person name="Perna N.T."/>
        </authorList>
    </citation>
    <scope>NUCLEOTIDE SEQUENCE [LARGE SCALE GENOMIC DNA]</scope>
    <source>
        <strain evidence="9 10">ATCC 51602</strain>
    </source>
</reference>
<keyword evidence="3" id="KW-0805">Transcription regulation</keyword>
<dbReference type="PROSITE" id="PS00688">
    <property type="entry name" value="SIGMA54_INTERACT_3"/>
    <property type="match status" value="1"/>
</dbReference>
<gene>
    <name evidence="9" type="ORF">M976_01914</name>
</gene>
<dbReference type="EMBL" id="LXEQ01000033">
    <property type="protein sequence ID" value="OAT28075.1"/>
    <property type="molecule type" value="Genomic_DNA"/>
</dbReference>
<keyword evidence="10" id="KW-1185">Reference proteome</keyword>
<keyword evidence="4" id="KW-0238">DNA-binding</keyword>
<evidence type="ECO:0000256" key="1">
    <source>
        <dbReference type="ARBA" id="ARBA00022741"/>
    </source>
</evidence>
<evidence type="ECO:0000256" key="3">
    <source>
        <dbReference type="ARBA" id="ARBA00023015"/>
    </source>
</evidence>
<keyword evidence="5" id="KW-0804">Transcription</keyword>
<evidence type="ECO:0000256" key="4">
    <source>
        <dbReference type="ARBA" id="ARBA00023125"/>
    </source>
</evidence>
<dbReference type="InterPro" id="IPR025944">
    <property type="entry name" value="Sigma_54_int_dom_CS"/>
</dbReference>
<sequence>MILLLESDKACADDVLTHLSEEYACRVVWQTSLPDIDAYNNASSPSLVILGRGLSQSQALAYIRQFNALPILLISHVEQAEWASTALGAGVNDYLLYPFSLQQLSQQITRLLNANSLQTQGMIMGSPASRRLQTMAHRVALADAPVLIRGETGTGKEMLAQFIHTNSMRKSGPFVAVNCAAIPESMLEAILFGHVKGAFTGAYTGQVGKFELANHGTLFLDEIAEMPLSLQTKLLRVLQEWEVERLGSNKVIPLDVRLITATNQNLKEAVSKGYFREDLFYRLDILPLVIPPLRQRREELDSLIAHFVQKHGDHTFAHAVKLSPCAQQALLAHNWPGNIRELENRVQRALVMCRGIVLLASDFGLFACPSGQGSSVVAPMVRSEHSPVESLQESRKHGEFQHVLETLRSCRGHRSMTAEALGITPRALRYKLAEMRRRGIIADDA</sequence>
<dbReference type="CDD" id="cd00009">
    <property type="entry name" value="AAA"/>
    <property type="match status" value="1"/>
</dbReference>
<keyword evidence="1" id="KW-0547">Nucleotide-binding</keyword>
<dbReference type="Gene3D" id="1.10.8.60">
    <property type="match status" value="1"/>
</dbReference>
<dbReference type="InterPro" id="IPR002197">
    <property type="entry name" value="HTH_Fis"/>
</dbReference>
<proteinExistence type="predicted"/>
<dbReference type="PANTHER" id="PTHR32071">
    <property type="entry name" value="TRANSCRIPTIONAL REGULATORY PROTEIN"/>
    <property type="match status" value="1"/>
</dbReference>
<keyword evidence="9" id="KW-0969">Cilium</keyword>
<feature type="domain" description="Sigma-54 factor interaction" evidence="7">
    <location>
        <begin position="122"/>
        <end position="351"/>
    </location>
</feature>
<keyword evidence="9" id="KW-0282">Flagellum</keyword>
<dbReference type="SUPFAM" id="SSF52172">
    <property type="entry name" value="CheY-like"/>
    <property type="match status" value="1"/>
</dbReference>
<dbReference type="Gene3D" id="3.40.50.2300">
    <property type="match status" value="1"/>
</dbReference>
<dbReference type="Pfam" id="PF00158">
    <property type="entry name" value="Sigma54_activat"/>
    <property type="match status" value="1"/>
</dbReference>
<evidence type="ECO:0000256" key="5">
    <source>
        <dbReference type="ARBA" id="ARBA00023163"/>
    </source>
</evidence>
<name>A0ABX2W985_9ENTR</name>
<dbReference type="Pfam" id="PF02954">
    <property type="entry name" value="HTH_8"/>
    <property type="match status" value="1"/>
</dbReference>
<keyword evidence="9" id="KW-0378">Hydrolase</keyword>